<name>A0A409VPF3_9AGAR</name>
<sequence length="188" mass="20903">MSDQSVFTLPPIFSLRPIKPNDIPSERDLIRSAQLLLQESKNWPESKMKPTDASKSTPAIIQTFCSAEQKSTETTGGSKSPPWNGVVVTLDKDDLSFTSLWSRVGSHPVKSQQRMIISIPIDLSKDQLLAELEEKGVKGKCATVEMIQELEGDKVEWRRLTCISPGGLLPRLFDEKLARGRLVEVSPD</sequence>
<accession>A0A409VPF3</accession>
<comment type="caution">
    <text evidence="2">The sequence shown here is derived from an EMBL/GenBank/DDBJ whole genome shotgun (WGS) entry which is preliminary data.</text>
</comment>
<keyword evidence="3" id="KW-1185">Reference proteome</keyword>
<dbReference type="STRING" id="181874.A0A409VPF3"/>
<feature type="domain" description="DUF3074" evidence="1">
    <location>
        <begin position="110"/>
        <end position="176"/>
    </location>
</feature>
<evidence type="ECO:0000259" key="1">
    <source>
        <dbReference type="Pfam" id="PF11274"/>
    </source>
</evidence>
<proteinExistence type="predicted"/>
<dbReference type="OrthoDB" id="6423603at2759"/>
<protein>
    <recommendedName>
        <fullName evidence="1">DUF3074 domain-containing protein</fullName>
    </recommendedName>
</protein>
<dbReference type="Proteomes" id="UP000284842">
    <property type="component" value="Unassembled WGS sequence"/>
</dbReference>
<evidence type="ECO:0000313" key="3">
    <source>
        <dbReference type="Proteomes" id="UP000284842"/>
    </source>
</evidence>
<dbReference type="AlphaFoldDB" id="A0A409VPF3"/>
<dbReference type="InterPro" id="IPR024500">
    <property type="entry name" value="DUF3074"/>
</dbReference>
<reference evidence="2 3" key="1">
    <citation type="journal article" date="2018" name="Evol. Lett.">
        <title>Horizontal gene cluster transfer increased hallucinogenic mushroom diversity.</title>
        <authorList>
            <person name="Reynolds H.T."/>
            <person name="Vijayakumar V."/>
            <person name="Gluck-Thaler E."/>
            <person name="Korotkin H.B."/>
            <person name="Matheny P.B."/>
            <person name="Slot J.C."/>
        </authorList>
    </citation>
    <scope>NUCLEOTIDE SEQUENCE [LARGE SCALE GENOMIC DNA]</scope>
    <source>
        <strain evidence="2 3">2629</strain>
    </source>
</reference>
<dbReference type="EMBL" id="NHTK01006014">
    <property type="protein sequence ID" value="PPQ68133.1"/>
    <property type="molecule type" value="Genomic_DNA"/>
</dbReference>
<organism evidence="2 3">
    <name type="scientific">Panaeolus cyanescens</name>
    <dbReference type="NCBI Taxonomy" id="181874"/>
    <lineage>
        <taxon>Eukaryota</taxon>
        <taxon>Fungi</taxon>
        <taxon>Dikarya</taxon>
        <taxon>Basidiomycota</taxon>
        <taxon>Agaricomycotina</taxon>
        <taxon>Agaricomycetes</taxon>
        <taxon>Agaricomycetidae</taxon>
        <taxon>Agaricales</taxon>
        <taxon>Agaricineae</taxon>
        <taxon>Galeropsidaceae</taxon>
        <taxon>Panaeolus</taxon>
    </lineage>
</organism>
<dbReference type="InParanoid" id="A0A409VPF3"/>
<gene>
    <name evidence="2" type="ORF">CVT24_002959</name>
</gene>
<evidence type="ECO:0000313" key="2">
    <source>
        <dbReference type="EMBL" id="PPQ68133.1"/>
    </source>
</evidence>
<dbReference type="Pfam" id="PF11274">
    <property type="entry name" value="DUF3074"/>
    <property type="match status" value="1"/>
</dbReference>